<feature type="region of interest" description="Disordered" evidence="2">
    <location>
        <begin position="1"/>
        <end position="41"/>
    </location>
</feature>
<dbReference type="InterPro" id="IPR015797">
    <property type="entry name" value="NUDIX_hydrolase-like_dom_sf"/>
</dbReference>
<evidence type="ECO:0000313" key="5">
    <source>
        <dbReference type="Proteomes" id="UP000317371"/>
    </source>
</evidence>
<keyword evidence="5" id="KW-1185">Reference proteome</keyword>
<comment type="caution">
    <text evidence="4">The sequence shown here is derived from an EMBL/GenBank/DDBJ whole genome shotgun (WGS) entry which is preliminary data.</text>
</comment>
<dbReference type="PROSITE" id="PS51462">
    <property type="entry name" value="NUDIX"/>
    <property type="match status" value="1"/>
</dbReference>
<organism evidence="4 5">
    <name type="scientific">Litorilinea aerophila</name>
    <dbReference type="NCBI Taxonomy" id="1204385"/>
    <lineage>
        <taxon>Bacteria</taxon>
        <taxon>Bacillati</taxon>
        <taxon>Chloroflexota</taxon>
        <taxon>Caldilineae</taxon>
        <taxon>Caldilineales</taxon>
        <taxon>Caldilineaceae</taxon>
        <taxon>Litorilinea</taxon>
    </lineage>
</organism>
<evidence type="ECO:0000256" key="1">
    <source>
        <dbReference type="ARBA" id="ARBA00022801"/>
    </source>
</evidence>
<evidence type="ECO:0000313" key="4">
    <source>
        <dbReference type="EMBL" id="TQE94928.1"/>
    </source>
</evidence>
<dbReference type="GO" id="GO:0016787">
    <property type="term" value="F:hydrolase activity"/>
    <property type="evidence" value="ECO:0007669"/>
    <property type="project" value="UniProtKB-KW"/>
</dbReference>
<dbReference type="InterPro" id="IPR020084">
    <property type="entry name" value="NUDIX_hydrolase_CS"/>
</dbReference>
<dbReference type="AlphaFoldDB" id="A0A540VDT5"/>
<name>A0A540VDT5_9CHLR</name>
<protein>
    <submittedName>
        <fullName evidence="4">NUDIX hydrolase</fullName>
    </submittedName>
</protein>
<dbReference type="OrthoDB" id="9810968at2"/>
<proteinExistence type="predicted"/>
<feature type="compositionally biased region" description="Polar residues" evidence="2">
    <location>
        <begin position="1"/>
        <end position="10"/>
    </location>
</feature>
<accession>A0A540VDT5</accession>
<dbReference type="Pfam" id="PF00293">
    <property type="entry name" value="NUDIX"/>
    <property type="match status" value="1"/>
</dbReference>
<dbReference type="InterPro" id="IPR000086">
    <property type="entry name" value="NUDIX_hydrolase_dom"/>
</dbReference>
<reference evidence="4 5" key="1">
    <citation type="submission" date="2019-06" db="EMBL/GenBank/DDBJ databases">
        <title>Genome sequence of Litorilinea aerophila BAA-2444.</title>
        <authorList>
            <person name="Maclea K.S."/>
            <person name="Maurais E.G."/>
            <person name="Iannazzi L.C."/>
        </authorList>
    </citation>
    <scope>NUCLEOTIDE SEQUENCE [LARGE SCALE GENOMIC DNA]</scope>
    <source>
        <strain evidence="4 5">ATCC BAA-2444</strain>
    </source>
</reference>
<dbReference type="EMBL" id="VIGC01000018">
    <property type="protein sequence ID" value="TQE94928.1"/>
    <property type="molecule type" value="Genomic_DNA"/>
</dbReference>
<feature type="domain" description="Nudix hydrolase" evidence="3">
    <location>
        <begin position="93"/>
        <end position="231"/>
    </location>
</feature>
<evidence type="ECO:0000256" key="2">
    <source>
        <dbReference type="SAM" id="MobiDB-lite"/>
    </source>
</evidence>
<evidence type="ECO:0000259" key="3">
    <source>
        <dbReference type="PROSITE" id="PS51462"/>
    </source>
</evidence>
<dbReference type="Gene3D" id="3.90.79.10">
    <property type="entry name" value="Nucleoside Triphosphate Pyrophosphohydrolase"/>
    <property type="match status" value="1"/>
</dbReference>
<gene>
    <name evidence="4" type="ORF">FKZ61_14050</name>
</gene>
<sequence length="241" mass="27983">MDPSTMTETTHVQHEPGQMGPDRTRLPAALPQSEPLSEGTAVAPEAPEVMLRLPMIVEDEVCELSMRYGTPIRRTYHVVADDYIYTYRWRKDLDRRAEVVFVLQEPAGRIWVHAKPHYPARLYRLPSGGIHWHERVEDALFREIEEETGLSVYLERFLGLIEYRFHRGTSTVQFASYIFHLRCEEGVPVCHASEKISEFRPILPAQLSLIIASLRNLMGDRRGWGQWRALAHDLVYRYLVN</sequence>
<keyword evidence="1 4" id="KW-0378">Hydrolase</keyword>
<dbReference type="PROSITE" id="PS00893">
    <property type="entry name" value="NUDIX_BOX"/>
    <property type="match status" value="1"/>
</dbReference>
<dbReference type="InParanoid" id="A0A540VDT5"/>
<dbReference type="SUPFAM" id="SSF55811">
    <property type="entry name" value="Nudix"/>
    <property type="match status" value="1"/>
</dbReference>
<dbReference type="CDD" id="cd02883">
    <property type="entry name" value="NUDIX_Hydrolase"/>
    <property type="match status" value="1"/>
</dbReference>
<dbReference type="Proteomes" id="UP000317371">
    <property type="component" value="Unassembled WGS sequence"/>
</dbReference>